<feature type="domain" description="Protein NO VEIN C-terminal" evidence="2">
    <location>
        <begin position="281"/>
        <end position="378"/>
    </location>
</feature>
<evidence type="ECO:0000313" key="4">
    <source>
        <dbReference type="Proteomes" id="UP000051908"/>
    </source>
</evidence>
<reference evidence="3 4" key="1">
    <citation type="journal article" date="2015" name="Genome Announc.">
        <title>Expanding the biotechnology potential of lactobacilli through comparative genomics of 213 strains and associated genera.</title>
        <authorList>
            <person name="Sun Z."/>
            <person name="Harris H.M."/>
            <person name="McCann A."/>
            <person name="Guo C."/>
            <person name="Argimon S."/>
            <person name="Zhang W."/>
            <person name="Yang X."/>
            <person name="Jeffery I.B."/>
            <person name="Cooney J.C."/>
            <person name="Kagawa T.F."/>
            <person name="Liu W."/>
            <person name="Song Y."/>
            <person name="Salvetti E."/>
            <person name="Wrobel A."/>
            <person name="Rasinkangas P."/>
            <person name="Parkhill J."/>
            <person name="Rea M.C."/>
            <person name="O'Sullivan O."/>
            <person name="Ritari J."/>
            <person name="Douillard F.P."/>
            <person name="Paul Ross R."/>
            <person name="Yang R."/>
            <person name="Briner A.E."/>
            <person name="Felis G.E."/>
            <person name="de Vos W.M."/>
            <person name="Barrangou R."/>
            <person name="Klaenhammer T.R."/>
            <person name="Caufield P.W."/>
            <person name="Cui Y."/>
            <person name="Zhang H."/>
            <person name="O'Toole P.W."/>
        </authorList>
    </citation>
    <scope>NUCLEOTIDE SEQUENCE [LARGE SCALE GENOMIC DNA]</scope>
    <source>
        <strain evidence="3 4">DSM 13238</strain>
    </source>
</reference>
<dbReference type="Proteomes" id="UP000051908">
    <property type="component" value="Unassembled WGS sequence"/>
</dbReference>
<dbReference type="OrthoDB" id="9781481at2"/>
<dbReference type="EMBL" id="AZES01000058">
    <property type="protein sequence ID" value="KRL31218.1"/>
    <property type="molecule type" value="Genomic_DNA"/>
</dbReference>
<dbReference type="InterPro" id="IPR024975">
    <property type="entry name" value="NOV_C"/>
</dbReference>
<gene>
    <name evidence="3" type="ORF">FD33_GL002198</name>
</gene>
<dbReference type="InterPro" id="IPR021961">
    <property type="entry name" value="McrB_DNA-bd"/>
</dbReference>
<keyword evidence="4" id="KW-1185">Reference proteome</keyword>
<evidence type="ECO:0000259" key="1">
    <source>
        <dbReference type="Pfam" id="PF12102"/>
    </source>
</evidence>
<evidence type="ECO:0000259" key="2">
    <source>
        <dbReference type="Pfam" id="PF13020"/>
    </source>
</evidence>
<feature type="domain" description="Type IV methyl-directed restriction enzyme EcoKMcrB subunit DNA-binding" evidence="1">
    <location>
        <begin position="10"/>
        <end position="197"/>
    </location>
</feature>
<accession>A0A0R1PMC5</accession>
<protein>
    <submittedName>
        <fullName evidence="3">Uncharacterized protein</fullName>
    </submittedName>
</protein>
<dbReference type="Gene3D" id="3.30.920.90">
    <property type="match status" value="1"/>
</dbReference>
<proteinExistence type="predicted"/>
<evidence type="ECO:0000313" key="3">
    <source>
        <dbReference type="EMBL" id="KRL31218.1"/>
    </source>
</evidence>
<dbReference type="Pfam" id="PF13020">
    <property type="entry name" value="NOV_C"/>
    <property type="match status" value="1"/>
</dbReference>
<sequence>MLFKDYLLMVLTNYQTEKETQYSKNKLADSIRNEPLSIDIISNLDSTKYKISASAGNGQWAVIPWLSIYDRKITESAQKGYYIVYLFTADLSGVYLSLNQGYTFYQKNYAREDPKKKIELVSKYWQANLPFLKDINGFNSNKINLNYKGTGTVLPKGYELGNIFSKFYSTNDLQKMSTDKALSQDLNYMITVYQELKESLYTTFDKVNAHIVKGQSLYKLTEKIENKKSKSVNKDMILIENPTQIPTNLEITKPKNLGNTKRKPDYINNLERNTKQGLEGEELVIKNQIDILSKDSKLKEYVDQIKHLSVDEGDGAGYDILSFKKDTKNEILEHYIEVKSTKSGIETPFFMSSNELEVARTKGKQYSIYRLYKKHKNDTEFNYYIINDPYNNIQKEPSKYKVLPSKKQKD</sequence>
<dbReference type="PATRIC" id="fig|1122151.5.peg.2270"/>
<dbReference type="RefSeq" id="WP_025084950.1">
    <property type="nucleotide sequence ID" value="NZ_AZES01000058.1"/>
</dbReference>
<dbReference type="GeneID" id="96667852"/>
<organism evidence="3 4">
    <name type="scientific">Companilactobacillus paralimentarius DSM 13238 = JCM 10415</name>
    <dbReference type="NCBI Taxonomy" id="1122151"/>
    <lineage>
        <taxon>Bacteria</taxon>
        <taxon>Bacillati</taxon>
        <taxon>Bacillota</taxon>
        <taxon>Bacilli</taxon>
        <taxon>Lactobacillales</taxon>
        <taxon>Lactobacillaceae</taxon>
        <taxon>Companilactobacillus</taxon>
    </lineage>
</organism>
<dbReference type="Pfam" id="PF12102">
    <property type="entry name" value="MrcB_N"/>
    <property type="match status" value="1"/>
</dbReference>
<dbReference type="AlphaFoldDB" id="A0A0R1PMC5"/>
<comment type="caution">
    <text evidence="3">The sequence shown here is derived from an EMBL/GenBank/DDBJ whole genome shotgun (WGS) entry which is preliminary data.</text>
</comment>
<name>A0A0R1PMC5_9LACO</name>